<name>A0A2I7SDY0_9FLAO</name>
<dbReference type="PANTHER" id="PTHR38107:SF3">
    <property type="entry name" value="LYSOZYME RRRD-RELATED"/>
    <property type="match status" value="1"/>
</dbReference>
<evidence type="ECO:0000256" key="1">
    <source>
        <dbReference type="ARBA" id="ARBA00022529"/>
    </source>
</evidence>
<keyword evidence="2 4" id="KW-0081">Bacteriolytic enzyme</keyword>
<gene>
    <name evidence="6" type="ORF">C1A40_00835</name>
</gene>
<dbReference type="Proteomes" id="UP000236592">
    <property type="component" value="Chromosome"/>
</dbReference>
<dbReference type="CDD" id="cd00737">
    <property type="entry name" value="lyz_endolysin_autolysin"/>
    <property type="match status" value="1"/>
</dbReference>
<keyword evidence="3" id="KW-1035">Host cytoplasm</keyword>
<dbReference type="InterPro" id="IPR002196">
    <property type="entry name" value="Glyco_hydro_24"/>
</dbReference>
<dbReference type="InterPro" id="IPR051018">
    <property type="entry name" value="Bacteriophage_GH24"/>
</dbReference>
<reference evidence="7" key="1">
    <citation type="submission" date="2018-01" db="EMBL/GenBank/DDBJ databases">
        <title>Complete genome of Tamlana sp. UJ94.</title>
        <authorList>
            <person name="Jung J."/>
            <person name="Chung D."/>
            <person name="Bae S.S."/>
            <person name="Baek K."/>
        </authorList>
    </citation>
    <scope>NUCLEOTIDE SEQUENCE [LARGE SCALE GENOMIC DNA]</scope>
    <source>
        <strain evidence="7">UJ94</strain>
    </source>
</reference>
<feature type="domain" description="Peptidoglycan binding-like" evidence="5">
    <location>
        <begin position="57"/>
        <end position="111"/>
    </location>
</feature>
<keyword evidence="1 4" id="KW-0929">Antimicrobial</keyword>
<comment type="catalytic activity">
    <reaction evidence="4">
        <text>Hydrolysis of (1-&gt;4)-beta-linkages between N-acetylmuramic acid and N-acetyl-D-glucosamine residues in a peptidoglycan and between N-acetyl-D-glucosamine residues in chitodextrins.</text>
        <dbReference type="EC" id="3.2.1.17"/>
    </reaction>
</comment>
<evidence type="ECO:0000256" key="3">
    <source>
        <dbReference type="ARBA" id="ARBA00023200"/>
    </source>
</evidence>
<dbReference type="GO" id="GO:0009253">
    <property type="term" value="P:peptidoglycan catabolic process"/>
    <property type="evidence" value="ECO:0007669"/>
    <property type="project" value="InterPro"/>
</dbReference>
<dbReference type="PANTHER" id="PTHR38107">
    <property type="match status" value="1"/>
</dbReference>
<evidence type="ECO:0000313" key="7">
    <source>
        <dbReference type="Proteomes" id="UP000236592"/>
    </source>
</evidence>
<dbReference type="AlphaFoldDB" id="A0A2I7SDY0"/>
<dbReference type="GO" id="GO:0003796">
    <property type="term" value="F:lysozyme activity"/>
    <property type="evidence" value="ECO:0007669"/>
    <property type="project" value="UniProtKB-EC"/>
</dbReference>
<dbReference type="SUPFAM" id="SSF47090">
    <property type="entry name" value="PGBD-like"/>
    <property type="match status" value="1"/>
</dbReference>
<dbReference type="KEGG" id="taj:C1A40_00835"/>
<keyword evidence="4" id="KW-0326">Glycosidase</keyword>
<dbReference type="Gene3D" id="1.10.530.40">
    <property type="match status" value="1"/>
</dbReference>
<dbReference type="InterPro" id="IPR036365">
    <property type="entry name" value="PGBD-like_sf"/>
</dbReference>
<organism evidence="6 7">
    <name type="scientific">Pseudotamlana carrageenivorans</name>
    <dbReference type="NCBI Taxonomy" id="2069432"/>
    <lineage>
        <taxon>Bacteria</taxon>
        <taxon>Pseudomonadati</taxon>
        <taxon>Bacteroidota</taxon>
        <taxon>Flavobacteriia</taxon>
        <taxon>Flavobacteriales</taxon>
        <taxon>Flavobacteriaceae</taxon>
        <taxon>Pseudotamlana</taxon>
    </lineage>
</organism>
<dbReference type="GO" id="GO:0042742">
    <property type="term" value="P:defense response to bacterium"/>
    <property type="evidence" value="ECO:0007669"/>
    <property type="project" value="UniProtKB-KW"/>
</dbReference>
<dbReference type="OrthoDB" id="961266at2"/>
<dbReference type="InterPro" id="IPR033907">
    <property type="entry name" value="Endolysin_autolysin"/>
</dbReference>
<dbReference type="EMBL" id="CP025938">
    <property type="protein sequence ID" value="AUS04112.1"/>
    <property type="molecule type" value="Genomic_DNA"/>
</dbReference>
<dbReference type="EC" id="3.2.1.17" evidence="4"/>
<dbReference type="InterPro" id="IPR023347">
    <property type="entry name" value="Lysozyme_dom_sf"/>
</dbReference>
<dbReference type="InterPro" id="IPR036366">
    <property type="entry name" value="PGBDSf"/>
</dbReference>
<dbReference type="InterPro" id="IPR023346">
    <property type="entry name" value="Lysozyme-like_dom_sf"/>
</dbReference>
<comment type="similarity">
    <text evidence="4">Belongs to the glycosyl hydrolase 24 family.</text>
</comment>
<dbReference type="InterPro" id="IPR002477">
    <property type="entry name" value="Peptidoglycan-bd-like"/>
</dbReference>
<dbReference type="RefSeq" id="WP_102994234.1">
    <property type="nucleotide sequence ID" value="NZ_CP025938.1"/>
</dbReference>
<dbReference type="GO" id="GO:0031640">
    <property type="term" value="P:killing of cells of another organism"/>
    <property type="evidence" value="ECO:0007669"/>
    <property type="project" value="UniProtKB-KW"/>
</dbReference>
<evidence type="ECO:0000313" key="6">
    <source>
        <dbReference type="EMBL" id="AUS04112.1"/>
    </source>
</evidence>
<evidence type="ECO:0000256" key="4">
    <source>
        <dbReference type="RuleBase" id="RU003788"/>
    </source>
</evidence>
<dbReference type="Pfam" id="PF01471">
    <property type="entry name" value="PG_binding_1"/>
    <property type="match status" value="1"/>
</dbReference>
<evidence type="ECO:0000256" key="2">
    <source>
        <dbReference type="ARBA" id="ARBA00022638"/>
    </source>
</evidence>
<dbReference type="Pfam" id="PF00959">
    <property type="entry name" value="Phage_lysozyme"/>
    <property type="match status" value="1"/>
</dbReference>
<accession>A0A2I7SDY0</accession>
<proteinExistence type="inferred from homology"/>
<keyword evidence="7" id="KW-1185">Reference proteome</keyword>
<dbReference type="SUPFAM" id="SSF53955">
    <property type="entry name" value="Lysozyme-like"/>
    <property type="match status" value="1"/>
</dbReference>
<dbReference type="GO" id="GO:0016998">
    <property type="term" value="P:cell wall macromolecule catabolic process"/>
    <property type="evidence" value="ECO:0007669"/>
    <property type="project" value="InterPro"/>
</dbReference>
<protein>
    <recommendedName>
        <fullName evidence="4">Lysozyme</fullName>
        <ecNumber evidence="4">3.2.1.17</ecNumber>
    </recommendedName>
</protein>
<evidence type="ECO:0000259" key="5">
    <source>
        <dbReference type="Pfam" id="PF01471"/>
    </source>
</evidence>
<sequence length="504" mass="58832">MDVLDQEYKKGKYQEEKAETRRLPSSDMLWHFNVNSFVRQMRGMYGKIGVLRKGDKGEIVRELNIRLSGFGGNIPTDEFTDRTVAIVKQFQRDYMKIAPTGEVGRDELKAIDDFSEKYDISDEFWGQIKCSCVSKGETKWNKLRNKTELNNCDGFGDHTGIGAYRENKPKSEGFHMYEYPGIHRSLLFAVKALQFYLSKQTTYKLDHVSSGYRCRFKNYKTTNHQGKAIDLQFSKGDWKIRNAKKKNVIPLRSIRDDFYVKYLGAQEEWTDTNKFSIEPIGLEYHSGGELRYDRTFSWIHMDVRRFESIYLVDDYFCKNSNSLNKKSMLSGEYEKSSSESSTNSEERIDPAILSPSDSIIEFIKDWEKFKPNVYNDSNGYATIGYGHLIKRDNLEDIIIPQEFSNGLTEIEATKLLTKDIKKFELALKRDVKVKLHQREFDALIDLLYNCGEYFLARGKAPRLYSALKEKRYNDAATEFLDIENKTRRKQNYEIFTKGNYDSTH</sequence>
<keyword evidence="4" id="KW-0378">Hydrolase</keyword>
<dbReference type="Gene3D" id="1.10.101.10">
    <property type="entry name" value="PGBD-like superfamily/PGBD"/>
    <property type="match status" value="1"/>
</dbReference>